<dbReference type="InParanoid" id="A0A7J8JWL0"/>
<evidence type="ECO:0000256" key="5">
    <source>
        <dbReference type="ARBA" id="ARBA00023136"/>
    </source>
</evidence>
<organism evidence="8 9">
    <name type="scientific">Molossus molossus</name>
    <name type="common">Pallas' mastiff bat</name>
    <name type="synonym">Vespertilio molossus</name>
    <dbReference type="NCBI Taxonomy" id="27622"/>
    <lineage>
        <taxon>Eukaryota</taxon>
        <taxon>Metazoa</taxon>
        <taxon>Chordata</taxon>
        <taxon>Craniata</taxon>
        <taxon>Vertebrata</taxon>
        <taxon>Euteleostomi</taxon>
        <taxon>Mammalia</taxon>
        <taxon>Eutheria</taxon>
        <taxon>Laurasiatheria</taxon>
        <taxon>Chiroptera</taxon>
        <taxon>Yangochiroptera</taxon>
        <taxon>Molossidae</taxon>
        <taxon>Molossus</taxon>
    </lineage>
</organism>
<gene>
    <name evidence="8" type="ORF">HJG59_007928</name>
</gene>
<keyword evidence="5 7" id="KW-0472">Membrane</keyword>
<protein>
    <submittedName>
        <fullName evidence="8">Uncharacterized protein</fullName>
    </submittedName>
</protein>
<evidence type="ECO:0000313" key="8">
    <source>
        <dbReference type="EMBL" id="KAF6500901.1"/>
    </source>
</evidence>
<evidence type="ECO:0000256" key="6">
    <source>
        <dbReference type="ARBA" id="ARBA00023157"/>
    </source>
</evidence>
<evidence type="ECO:0000256" key="4">
    <source>
        <dbReference type="ARBA" id="ARBA00022989"/>
    </source>
</evidence>
<sequence>MNQTFSDSDSPGEETLANCALAGKLTLGDLQGQGTCFILGNLDLQASPYKDNCLTNTSLRAEGSTPWTLIAPSGTWFACLSGIHHCISPGNHSDLCVVIYIVPQVYLYAGPTGAAHFLASDYHTRLQKRVPILIPVLVTLGIAGSTALGATALIKNDLALRELSATFSRDVELLQTQVKYLEKQVDSLAEVALQNRRGLDLLFLKQGGLCAALGETCCFYANHSGIIRQSMQELQQRLRDREREEHTSTSWYESMFNWSPWLTTLFTALVGPLLILFITLACGPIILNRITAFVKERVQSIKLMVLAQQQHYQRLPIIHD</sequence>
<evidence type="ECO:0000256" key="3">
    <source>
        <dbReference type="ARBA" id="ARBA00022729"/>
    </source>
</evidence>
<dbReference type="InterPro" id="IPR018154">
    <property type="entry name" value="TLV/ENV_coat_polyprotein"/>
</dbReference>
<dbReference type="GO" id="GO:0016020">
    <property type="term" value="C:membrane"/>
    <property type="evidence" value="ECO:0007669"/>
    <property type="project" value="UniProtKB-SubCell"/>
</dbReference>
<name>A0A7J8JWL0_MOLMO</name>
<dbReference type="SUPFAM" id="SSF58069">
    <property type="entry name" value="Virus ectodomain"/>
    <property type="match status" value="1"/>
</dbReference>
<dbReference type="Proteomes" id="UP000550707">
    <property type="component" value="Unassembled WGS sequence"/>
</dbReference>
<evidence type="ECO:0000313" key="9">
    <source>
        <dbReference type="Proteomes" id="UP000550707"/>
    </source>
</evidence>
<comment type="subcellular location">
    <subcellularLocation>
        <location evidence="1">Membrane</location>
        <topology evidence="1">Single-pass membrane protein</topology>
    </subcellularLocation>
</comment>
<accession>A0A7J8JWL0</accession>
<keyword evidence="6" id="KW-1015">Disulfide bond</keyword>
<feature type="transmembrane region" description="Helical" evidence="7">
    <location>
        <begin position="261"/>
        <end position="287"/>
    </location>
</feature>
<evidence type="ECO:0000256" key="2">
    <source>
        <dbReference type="ARBA" id="ARBA00022692"/>
    </source>
</evidence>
<keyword evidence="9" id="KW-1185">Reference proteome</keyword>
<keyword evidence="4 7" id="KW-1133">Transmembrane helix</keyword>
<comment type="caution">
    <text evidence="8">The sequence shown here is derived from an EMBL/GenBank/DDBJ whole genome shotgun (WGS) entry which is preliminary data.</text>
</comment>
<dbReference type="CDD" id="cd09851">
    <property type="entry name" value="HTLV-1-like_HR1-HR2"/>
    <property type="match status" value="1"/>
</dbReference>
<dbReference type="PANTHER" id="PTHR10424:SF75">
    <property type="entry name" value="ENDOGENOUS RETROVIRUS GROUP S71 MEMBER 1 ENV POLYPROTEIN"/>
    <property type="match status" value="1"/>
</dbReference>
<dbReference type="Pfam" id="PF00429">
    <property type="entry name" value="TLV_coat"/>
    <property type="match status" value="1"/>
</dbReference>
<reference evidence="8 9" key="1">
    <citation type="journal article" date="2020" name="Nature">
        <title>Six reference-quality genomes reveal evolution of bat adaptations.</title>
        <authorList>
            <person name="Jebb D."/>
            <person name="Huang Z."/>
            <person name="Pippel M."/>
            <person name="Hughes G.M."/>
            <person name="Lavrichenko K."/>
            <person name="Devanna P."/>
            <person name="Winkler S."/>
            <person name="Jermiin L.S."/>
            <person name="Skirmuntt E.C."/>
            <person name="Katzourakis A."/>
            <person name="Burkitt-Gray L."/>
            <person name="Ray D.A."/>
            <person name="Sullivan K.A.M."/>
            <person name="Roscito J.G."/>
            <person name="Kirilenko B.M."/>
            <person name="Davalos L.M."/>
            <person name="Corthals A.P."/>
            <person name="Power M.L."/>
            <person name="Jones G."/>
            <person name="Ransome R.D."/>
            <person name="Dechmann D.K.N."/>
            <person name="Locatelli A.G."/>
            <person name="Puechmaille S.J."/>
            <person name="Fedrigo O."/>
            <person name="Jarvis E.D."/>
            <person name="Hiller M."/>
            <person name="Vernes S.C."/>
            <person name="Myers E.W."/>
            <person name="Teeling E.C."/>
        </authorList>
    </citation>
    <scope>NUCLEOTIDE SEQUENCE [LARGE SCALE GENOMIC DNA]</scope>
    <source>
        <strain evidence="8">MMolMol1</strain>
        <tissue evidence="8">Muscle</tissue>
    </source>
</reference>
<proteinExistence type="predicted"/>
<dbReference type="FunCoup" id="A0A7J8JWL0">
    <property type="interactions" value="1"/>
</dbReference>
<dbReference type="PANTHER" id="PTHR10424">
    <property type="entry name" value="VIRAL ENVELOPE PROTEIN"/>
    <property type="match status" value="1"/>
</dbReference>
<keyword evidence="3" id="KW-0732">Signal</keyword>
<dbReference type="AlphaFoldDB" id="A0A7J8JWL0"/>
<dbReference type="Gene3D" id="1.10.287.210">
    <property type="match status" value="1"/>
</dbReference>
<keyword evidence="2 7" id="KW-0812">Transmembrane</keyword>
<evidence type="ECO:0000256" key="7">
    <source>
        <dbReference type="SAM" id="Phobius"/>
    </source>
</evidence>
<dbReference type="EMBL" id="JACASF010000001">
    <property type="protein sequence ID" value="KAF6500901.1"/>
    <property type="molecule type" value="Genomic_DNA"/>
</dbReference>
<feature type="transmembrane region" description="Helical" evidence="7">
    <location>
        <begin position="132"/>
        <end position="154"/>
    </location>
</feature>
<evidence type="ECO:0000256" key="1">
    <source>
        <dbReference type="ARBA" id="ARBA00004167"/>
    </source>
</evidence>